<evidence type="ECO:0000256" key="1">
    <source>
        <dbReference type="SAM" id="Phobius"/>
    </source>
</evidence>
<name>A0AAW4IXP9_CLOPF</name>
<evidence type="ECO:0000313" key="3">
    <source>
        <dbReference type="Proteomes" id="UP000668068"/>
    </source>
</evidence>
<keyword evidence="1" id="KW-1133">Transmembrane helix</keyword>
<sequence>MKFIKTAWGMMEKPIKRLLLSGLILMIGFLLAFINEWIYVICLCLALANVIHTSWKYMFKEEWEEFKLKVKDKIESDNIKQ</sequence>
<protein>
    <recommendedName>
        <fullName evidence="4">DUF2892 domain-containing protein</fullName>
    </recommendedName>
</protein>
<dbReference type="RefSeq" id="WP_208340976.1">
    <property type="nucleotide sequence ID" value="NZ_JAENQO010000007.1"/>
</dbReference>
<gene>
    <name evidence="2" type="ORF">JJB47_11480</name>
</gene>
<dbReference type="Proteomes" id="UP000668068">
    <property type="component" value="Unassembled WGS sequence"/>
</dbReference>
<accession>A0AAW4IXP9</accession>
<organism evidence="2 3">
    <name type="scientific">Clostridium perfringens</name>
    <dbReference type="NCBI Taxonomy" id="1502"/>
    <lineage>
        <taxon>Bacteria</taxon>
        <taxon>Bacillati</taxon>
        <taxon>Bacillota</taxon>
        <taxon>Clostridia</taxon>
        <taxon>Eubacteriales</taxon>
        <taxon>Clostridiaceae</taxon>
        <taxon>Clostridium</taxon>
    </lineage>
</organism>
<evidence type="ECO:0008006" key="4">
    <source>
        <dbReference type="Google" id="ProtNLM"/>
    </source>
</evidence>
<proteinExistence type="predicted"/>
<keyword evidence="1" id="KW-0812">Transmembrane</keyword>
<keyword evidence="1" id="KW-0472">Membrane</keyword>
<reference evidence="2" key="1">
    <citation type="submission" date="2020-12" db="EMBL/GenBank/DDBJ databases">
        <title>Comparative genomics of Clostridium perfringens reveals patterns of host-associated phylogenetic clades and virulence factors.</title>
        <authorList>
            <person name="Smith A.H."/>
            <person name="Geier R."/>
        </authorList>
    </citation>
    <scope>NUCLEOTIDE SEQUENCE</scope>
    <source>
        <strain evidence="2">CHD30677R</strain>
    </source>
</reference>
<dbReference type="AlphaFoldDB" id="A0AAW4IXP9"/>
<evidence type="ECO:0000313" key="2">
    <source>
        <dbReference type="EMBL" id="MBO3359391.1"/>
    </source>
</evidence>
<comment type="caution">
    <text evidence="2">The sequence shown here is derived from an EMBL/GenBank/DDBJ whole genome shotgun (WGS) entry which is preliminary data.</text>
</comment>
<dbReference type="EMBL" id="JAENQP010000007">
    <property type="protein sequence ID" value="MBO3359391.1"/>
    <property type="molecule type" value="Genomic_DNA"/>
</dbReference>
<feature type="transmembrane region" description="Helical" evidence="1">
    <location>
        <begin position="20"/>
        <end position="48"/>
    </location>
</feature>